<evidence type="ECO:0000313" key="2">
    <source>
        <dbReference type="Proteomes" id="UP000658613"/>
    </source>
</evidence>
<organism evidence="1 2">
    <name type="scientific">Corynebacterium aquatimens</name>
    <dbReference type="NCBI Taxonomy" id="1190508"/>
    <lineage>
        <taxon>Bacteria</taxon>
        <taxon>Bacillati</taxon>
        <taxon>Actinomycetota</taxon>
        <taxon>Actinomycetes</taxon>
        <taxon>Mycobacteriales</taxon>
        <taxon>Corynebacteriaceae</taxon>
        <taxon>Corynebacterium</taxon>
    </lineage>
</organism>
<evidence type="ECO:0000313" key="1">
    <source>
        <dbReference type="EMBL" id="MBG6122400.1"/>
    </source>
</evidence>
<proteinExistence type="predicted"/>
<keyword evidence="2" id="KW-1185">Reference proteome</keyword>
<accession>A0A931GU44</accession>
<protein>
    <submittedName>
        <fullName evidence="1">Uncharacterized protein</fullName>
    </submittedName>
</protein>
<dbReference type="AlphaFoldDB" id="A0A931GU44"/>
<gene>
    <name evidence="1" type="ORF">IW254_001369</name>
</gene>
<dbReference type="Proteomes" id="UP000658613">
    <property type="component" value="Unassembled WGS sequence"/>
</dbReference>
<name>A0A931GU44_9CORY</name>
<reference evidence="1" key="1">
    <citation type="submission" date="2020-11" db="EMBL/GenBank/DDBJ databases">
        <title>Sequencing the genomes of 1000 actinobacteria strains.</title>
        <authorList>
            <person name="Klenk H.-P."/>
        </authorList>
    </citation>
    <scope>NUCLEOTIDE SEQUENCE</scope>
    <source>
        <strain evidence="1">DSM 45632</strain>
    </source>
</reference>
<sequence length="90" mass="10197">MPNALTAATPQHAPRTDAGKAIYALALKLTTITTLDQARESTLRLHDFAVVYKAFLNEITFPTKERSTLNRQSEWTQIRVRKAYNSLVHL</sequence>
<comment type="caution">
    <text evidence="1">The sequence shown here is derived from an EMBL/GenBank/DDBJ whole genome shotgun (WGS) entry which is preliminary data.</text>
</comment>
<dbReference type="EMBL" id="JADOUE010000001">
    <property type="protein sequence ID" value="MBG6122400.1"/>
    <property type="molecule type" value="Genomic_DNA"/>
</dbReference>